<dbReference type="GO" id="GO:0005737">
    <property type="term" value="C:cytoplasm"/>
    <property type="evidence" value="ECO:0007669"/>
    <property type="project" value="InterPro"/>
</dbReference>
<proteinExistence type="inferred from homology"/>
<dbReference type="InterPro" id="IPR002652">
    <property type="entry name" value="Importin-a_IBB"/>
</dbReference>
<dbReference type="SMART" id="SM00185">
    <property type="entry name" value="ARM"/>
    <property type="match status" value="8"/>
</dbReference>
<dbReference type="Pfam" id="PF01749">
    <property type="entry name" value="IBB"/>
    <property type="match status" value="1"/>
</dbReference>
<accession>A0A1R2D4H2</accession>
<reference evidence="7 8" key="1">
    <citation type="submission" date="2016-11" db="EMBL/GenBank/DDBJ databases">
        <title>The macronuclear genome of Stentor coeruleus: a giant cell with tiny introns.</title>
        <authorList>
            <person name="Slabodnick M."/>
            <person name="Ruby J.G."/>
            <person name="Reiff S.B."/>
            <person name="Swart E.C."/>
            <person name="Gosai S."/>
            <person name="Prabakaran S."/>
            <person name="Witkowska E."/>
            <person name="Larue G.E."/>
            <person name="Fisher S."/>
            <person name="Freeman R.M."/>
            <person name="Gunawardena J."/>
            <person name="Chu W."/>
            <person name="Stover N.A."/>
            <person name="Gregory B.D."/>
            <person name="Nowacki M."/>
            <person name="Derisi J."/>
            <person name="Roy S.W."/>
            <person name="Marshall W.F."/>
            <person name="Sood P."/>
        </authorList>
    </citation>
    <scope>NUCLEOTIDE SEQUENCE [LARGE SCALE GENOMIC DNA]</scope>
    <source>
        <strain evidence="7">WM001</strain>
    </source>
</reference>
<dbReference type="Pfam" id="PF16186">
    <property type="entry name" value="Arm_3"/>
    <property type="match status" value="1"/>
</dbReference>
<dbReference type="InterPro" id="IPR032413">
    <property type="entry name" value="Arm_3"/>
</dbReference>
<dbReference type="InterPro" id="IPR000225">
    <property type="entry name" value="Armadillo"/>
</dbReference>
<dbReference type="Gene3D" id="1.20.5.690">
    <property type="entry name" value="Importin-alpha, importin-beta-binding domain"/>
    <property type="match status" value="1"/>
</dbReference>
<evidence type="ECO:0000256" key="4">
    <source>
        <dbReference type="ARBA" id="ARBA00022927"/>
    </source>
</evidence>
<comment type="similarity">
    <text evidence="1 5">Belongs to the importin alpha family.</text>
</comment>
<dbReference type="Pfam" id="PF00514">
    <property type="entry name" value="Arm"/>
    <property type="match status" value="3"/>
</dbReference>
<keyword evidence="3" id="KW-0677">Repeat</keyword>
<evidence type="ECO:0000256" key="5">
    <source>
        <dbReference type="PIRNR" id="PIRNR005673"/>
    </source>
</evidence>
<dbReference type="EMBL" id="MPUH01000003">
    <property type="protein sequence ID" value="OMJ96110.1"/>
    <property type="molecule type" value="Genomic_DNA"/>
</dbReference>
<dbReference type="InterPro" id="IPR016024">
    <property type="entry name" value="ARM-type_fold"/>
</dbReference>
<evidence type="ECO:0000256" key="2">
    <source>
        <dbReference type="ARBA" id="ARBA00022448"/>
    </source>
</evidence>
<evidence type="ECO:0000313" key="8">
    <source>
        <dbReference type="Proteomes" id="UP000187209"/>
    </source>
</evidence>
<dbReference type="Gene3D" id="1.25.10.10">
    <property type="entry name" value="Leucine-rich Repeat Variant"/>
    <property type="match status" value="1"/>
</dbReference>
<dbReference type="Proteomes" id="UP000187209">
    <property type="component" value="Unassembled WGS sequence"/>
</dbReference>
<dbReference type="InterPro" id="IPR024931">
    <property type="entry name" value="Importin_alpha"/>
</dbReference>
<dbReference type="PROSITE" id="PS51214">
    <property type="entry name" value="IBB"/>
    <property type="match status" value="1"/>
</dbReference>
<name>A0A1R2D4H2_9CILI</name>
<dbReference type="InterPro" id="IPR011989">
    <property type="entry name" value="ARM-like"/>
</dbReference>
<dbReference type="GO" id="GO:0006606">
    <property type="term" value="P:protein import into nucleus"/>
    <property type="evidence" value="ECO:0007669"/>
    <property type="project" value="InterPro"/>
</dbReference>
<sequence length="535" mass="60551">MEILGESKMEMRNSKFLNTFDAEKLRRKREEGLIELRKQKRNQQVSRKRALQQEGGKKVEEPLVKCYEFFEFDLSLISKELAEQCPELVKIELQNAERLQILIEHIEALEEIMALLHPIQTLRKILSCDGTPPLQFIMNSGISSKLISLLSCQYLPLQTESMWCVLNLATGPSHIVKMLMDQDVIEQLKAVLTSNNPELLELCVWCIGNLAGDSVDTRDKLTELVPQLTELIKKVSIDKWKNIIWALSNLCRGKPLPEREITQQILSIVPTILRINDEDSLADCCWALSYISDGDNQRIQDIIDLGILETLIQILGKDSEKVTIPCLRTLGNIVTGNEDQTQKVLNLGFVDRIATFLISKKVSIKREALWTLSNITAGSDEQINLVLSHPCVISAVECLKDPDFEIKKEALWTISNATHAKSPSLVLKVIELGAFPLLCDILDMKDSKILLVVLEAINNLLRAGNAAFSSDQEVKNNEVALKFDEIGGLSKMEELQEHPNTKIYKKVIEIMDEHYGLIEVTDENEPPQPQRFSFN</sequence>
<dbReference type="SUPFAM" id="SSF48371">
    <property type="entry name" value="ARM repeat"/>
    <property type="match status" value="1"/>
</dbReference>
<feature type="domain" description="IBB" evidence="6">
    <location>
        <begin position="1"/>
        <end position="58"/>
    </location>
</feature>
<evidence type="ECO:0000256" key="1">
    <source>
        <dbReference type="ARBA" id="ARBA00010394"/>
    </source>
</evidence>
<dbReference type="OrthoDB" id="29145at2759"/>
<keyword evidence="8" id="KW-1185">Reference proteome</keyword>
<protein>
    <recommendedName>
        <fullName evidence="5">Importin subunit alpha</fullName>
    </recommendedName>
</protein>
<comment type="caution">
    <text evidence="7">The sequence shown here is derived from an EMBL/GenBank/DDBJ whole genome shotgun (WGS) entry which is preliminary data.</text>
</comment>
<dbReference type="AlphaFoldDB" id="A0A1R2D4H2"/>
<dbReference type="GO" id="GO:0061608">
    <property type="term" value="F:nuclear import signal receptor activity"/>
    <property type="evidence" value="ECO:0007669"/>
    <property type="project" value="InterPro"/>
</dbReference>
<evidence type="ECO:0000259" key="6">
    <source>
        <dbReference type="PROSITE" id="PS51214"/>
    </source>
</evidence>
<evidence type="ECO:0000313" key="7">
    <source>
        <dbReference type="EMBL" id="OMJ96110.1"/>
    </source>
</evidence>
<evidence type="ECO:0000256" key="3">
    <source>
        <dbReference type="ARBA" id="ARBA00022737"/>
    </source>
</evidence>
<gene>
    <name evidence="7" type="ORF">SteCoe_284</name>
</gene>
<dbReference type="PANTHER" id="PTHR23316">
    <property type="entry name" value="IMPORTIN ALPHA"/>
    <property type="match status" value="1"/>
</dbReference>
<keyword evidence="4 5" id="KW-0653">Protein transport</keyword>
<organism evidence="7 8">
    <name type="scientific">Stentor coeruleus</name>
    <dbReference type="NCBI Taxonomy" id="5963"/>
    <lineage>
        <taxon>Eukaryota</taxon>
        <taxon>Sar</taxon>
        <taxon>Alveolata</taxon>
        <taxon>Ciliophora</taxon>
        <taxon>Postciliodesmatophora</taxon>
        <taxon>Heterotrichea</taxon>
        <taxon>Heterotrichida</taxon>
        <taxon>Stentoridae</taxon>
        <taxon>Stentor</taxon>
    </lineage>
</organism>
<dbReference type="PIRSF" id="PIRSF005673">
    <property type="entry name" value="Importin_alpha"/>
    <property type="match status" value="1"/>
</dbReference>
<keyword evidence="2 5" id="KW-0813">Transport</keyword>
<dbReference type="InterPro" id="IPR036975">
    <property type="entry name" value="Importin-a_IBB_sf"/>
</dbReference>